<name>A0A6G1JKB8_9PLEO</name>
<accession>A0A6G1JKB8</accession>
<dbReference type="InterPro" id="IPR051091">
    <property type="entry name" value="O-Glucosyltr/Glycosyltrsf_90"/>
</dbReference>
<feature type="non-terminal residue" evidence="2">
    <location>
        <position position="571"/>
    </location>
</feature>
<dbReference type="Proteomes" id="UP000799291">
    <property type="component" value="Unassembled WGS sequence"/>
</dbReference>
<gene>
    <name evidence="2" type="ORF">K458DRAFT_248977</name>
</gene>
<feature type="domain" description="Glycosyl transferase CAP10" evidence="1">
    <location>
        <begin position="475"/>
        <end position="565"/>
    </location>
</feature>
<dbReference type="Pfam" id="PF05686">
    <property type="entry name" value="Glyco_transf_90"/>
    <property type="match status" value="1"/>
</dbReference>
<dbReference type="PANTHER" id="PTHR12203:SF22">
    <property type="entry name" value="CAPSULE ASSOCIATED PROTEIN"/>
    <property type="match status" value="1"/>
</dbReference>
<dbReference type="InterPro" id="IPR006598">
    <property type="entry name" value="CAP10"/>
</dbReference>
<evidence type="ECO:0000313" key="3">
    <source>
        <dbReference type="Proteomes" id="UP000799291"/>
    </source>
</evidence>
<dbReference type="EMBL" id="MU005570">
    <property type="protein sequence ID" value="KAF2690599.1"/>
    <property type="molecule type" value="Genomic_DNA"/>
</dbReference>
<dbReference type="AlphaFoldDB" id="A0A6G1JKB8"/>
<dbReference type="OrthoDB" id="541052at2759"/>
<sequence>HPIEHLMGAAEQAFALTLGSQATSLADAAQKYRARRGRHPPPGFDAWYAYAVERDALVVESFFDQIHDDLEPFWGMDVYTLRRIVGTFSPGITIHDGVVDSAVKMSYERVQAMVDMLAKLVAEKGVEVPDLHIPVNVNEEVGMLAEWEAVDTAVQIARPILTATGEVVSDYAPIEDEEYEDAGFDPEWLDARLRHTTHAEYYGPRPFWSLLRPACSPASPARKEPLVEHSAAALLPLEAPAGDSTFRGYVMNWSVTEDACAWPPLQGLHGGFVAPEEMSVTKKLFPLFSTSKMGVSNEVLVPGLVRWNESRSSEVTWEEKQDKLFWRGPATGGKNSAINWQRFHRHRFVAMLNATHVEIAEGLLHAGNESMIGLGYARNFRLLPGNDYGLATQRGGIMAEWVNSWADAKCTDLHCNVATEGGGCVYTDEYFSVAPASNSTVEGRGCKYAAVIDGNGGDDGGEFIDALRFGRTTLKASIYKKWYDNRLVPWVHFVPIDNTFVDLYGIMEYFLGTMRDESAEDGHDEAARKIAEGGQAWAAKVLRKEDMFVYMYRLLLEYARVVDTRRQRLGW</sequence>
<feature type="non-terminal residue" evidence="2">
    <location>
        <position position="1"/>
    </location>
</feature>
<evidence type="ECO:0000313" key="2">
    <source>
        <dbReference type="EMBL" id="KAF2690599.1"/>
    </source>
</evidence>
<dbReference type="PANTHER" id="PTHR12203">
    <property type="entry name" value="KDEL LYS-ASP-GLU-LEU CONTAINING - RELATED"/>
    <property type="match status" value="1"/>
</dbReference>
<protein>
    <recommendedName>
        <fullName evidence="1">Glycosyl transferase CAP10 domain-containing protein</fullName>
    </recommendedName>
</protein>
<reference evidence="2" key="1">
    <citation type="journal article" date="2020" name="Stud. Mycol.">
        <title>101 Dothideomycetes genomes: a test case for predicting lifestyles and emergence of pathogens.</title>
        <authorList>
            <person name="Haridas S."/>
            <person name="Albert R."/>
            <person name="Binder M."/>
            <person name="Bloem J."/>
            <person name="Labutti K."/>
            <person name="Salamov A."/>
            <person name="Andreopoulos B."/>
            <person name="Baker S."/>
            <person name="Barry K."/>
            <person name="Bills G."/>
            <person name="Bluhm B."/>
            <person name="Cannon C."/>
            <person name="Castanera R."/>
            <person name="Culley D."/>
            <person name="Daum C."/>
            <person name="Ezra D."/>
            <person name="Gonzalez J."/>
            <person name="Henrissat B."/>
            <person name="Kuo A."/>
            <person name="Liang C."/>
            <person name="Lipzen A."/>
            <person name="Lutzoni F."/>
            <person name="Magnuson J."/>
            <person name="Mondo S."/>
            <person name="Nolan M."/>
            <person name="Ohm R."/>
            <person name="Pangilinan J."/>
            <person name="Park H.-J."/>
            <person name="Ramirez L."/>
            <person name="Alfaro M."/>
            <person name="Sun H."/>
            <person name="Tritt A."/>
            <person name="Yoshinaga Y."/>
            <person name="Zwiers L.-H."/>
            <person name="Turgeon B."/>
            <person name="Goodwin S."/>
            <person name="Spatafora J."/>
            <person name="Crous P."/>
            <person name="Grigoriev I."/>
        </authorList>
    </citation>
    <scope>NUCLEOTIDE SEQUENCE</scope>
    <source>
        <strain evidence="2">CBS 122367</strain>
    </source>
</reference>
<keyword evidence="3" id="KW-1185">Reference proteome</keyword>
<organism evidence="2 3">
    <name type="scientific">Lentithecium fluviatile CBS 122367</name>
    <dbReference type="NCBI Taxonomy" id="1168545"/>
    <lineage>
        <taxon>Eukaryota</taxon>
        <taxon>Fungi</taxon>
        <taxon>Dikarya</taxon>
        <taxon>Ascomycota</taxon>
        <taxon>Pezizomycotina</taxon>
        <taxon>Dothideomycetes</taxon>
        <taxon>Pleosporomycetidae</taxon>
        <taxon>Pleosporales</taxon>
        <taxon>Massarineae</taxon>
        <taxon>Lentitheciaceae</taxon>
        <taxon>Lentithecium</taxon>
    </lineage>
</organism>
<proteinExistence type="predicted"/>
<evidence type="ECO:0000259" key="1">
    <source>
        <dbReference type="Pfam" id="PF05686"/>
    </source>
</evidence>